<accession>A0A5E4Q5A5</accession>
<keyword evidence="2" id="KW-1185">Reference proteome</keyword>
<proteinExistence type="predicted"/>
<gene>
    <name evidence="1" type="ORF">LSINAPIS_LOCUS4890</name>
</gene>
<organism evidence="1 2">
    <name type="scientific">Leptidea sinapis</name>
    <dbReference type="NCBI Taxonomy" id="189913"/>
    <lineage>
        <taxon>Eukaryota</taxon>
        <taxon>Metazoa</taxon>
        <taxon>Ecdysozoa</taxon>
        <taxon>Arthropoda</taxon>
        <taxon>Hexapoda</taxon>
        <taxon>Insecta</taxon>
        <taxon>Pterygota</taxon>
        <taxon>Neoptera</taxon>
        <taxon>Endopterygota</taxon>
        <taxon>Lepidoptera</taxon>
        <taxon>Glossata</taxon>
        <taxon>Ditrysia</taxon>
        <taxon>Papilionoidea</taxon>
        <taxon>Pieridae</taxon>
        <taxon>Dismorphiinae</taxon>
        <taxon>Leptidea</taxon>
    </lineage>
</organism>
<evidence type="ECO:0000313" key="2">
    <source>
        <dbReference type="Proteomes" id="UP000324832"/>
    </source>
</evidence>
<sequence length="195" mass="21640">MSSTSLTQVLVSTTGPELVISTSSSILMPSPRNSGGTDWSSGLMSICAVVHALLLRGIDWEGEFLSCPIDECVSFFNETVYALQNQYIPIKCARNYSYPVWYNSALIKAIKEKITRNVNHKLFIDNFYTSLLHGIGILPLGTIQISRAKGINKSPRDHCVEKSTVIDGVQLNVTMWVDNKITERLLDLIDLDSAE</sequence>
<dbReference type="EMBL" id="FZQP02001315">
    <property type="protein sequence ID" value="VVC92436.1"/>
    <property type="molecule type" value="Genomic_DNA"/>
</dbReference>
<evidence type="ECO:0000313" key="1">
    <source>
        <dbReference type="EMBL" id="VVC92436.1"/>
    </source>
</evidence>
<protein>
    <recommendedName>
        <fullName evidence="3">PiggyBac transposable element-derived protein domain-containing protein</fullName>
    </recommendedName>
</protein>
<evidence type="ECO:0008006" key="3">
    <source>
        <dbReference type="Google" id="ProtNLM"/>
    </source>
</evidence>
<reference evidence="1 2" key="1">
    <citation type="submission" date="2017-07" db="EMBL/GenBank/DDBJ databases">
        <authorList>
            <person name="Talla V."/>
            <person name="Backstrom N."/>
        </authorList>
    </citation>
    <scope>NUCLEOTIDE SEQUENCE [LARGE SCALE GENOMIC DNA]</scope>
</reference>
<dbReference type="AlphaFoldDB" id="A0A5E4Q5A5"/>
<dbReference type="Proteomes" id="UP000324832">
    <property type="component" value="Unassembled WGS sequence"/>
</dbReference>
<name>A0A5E4Q5A5_9NEOP</name>